<reference evidence="2" key="1">
    <citation type="submission" date="2022-11" db="UniProtKB">
        <authorList>
            <consortium name="WormBaseParasite"/>
        </authorList>
    </citation>
    <scope>IDENTIFICATION</scope>
</reference>
<dbReference type="Proteomes" id="UP000887579">
    <property type="component" value="Unplaced"/>
</dbReference>
<protein>
    <submittedName>
        <fullName evidence="2">Uncharacterized protein</fullName>
    </submittedName>
</protein>
<accession>A0AC34G011</accession>
<proteinExistence type="predicted"/>
<evidence type="ECO:0000313" key="1">
    <source>
        <dbReference type="Proteomes" id="UP000887579"/>
    </source>
</evidence>
<dbReference type="WBParaSite" id="ES5_v2.g22796.t1">
    <property type="protein sequence ID" value="ES5_v2.g22796.t1"/>
    <property type="gene ID" value="ES5_v2.g22796"/>
</dbReference>
<organism evidence="1 2">
    <name type="scientific">Panagrolaimus sp. ES5</name>
    <dbReference type="NCBI Taxonomy" id="591445"/>
    <lineage>
        <taxon>Eukaryota</taxon>
        <taxon>Metazoa</taxon>
        <taxon>Ecdysozoa</taxon>
        <taxon>Nematoda</taxon>
        <taxon>Chromadorea</taxon>
        <taxon>Rhabditida</taxon>
        <taxon>Tylenchina</taxon>
        <taxon>Panagrolaimomorpha</taxon>
        <taxon>Panagrolaimoidea</taxon>
        <taxon>Panagrolaimidae</taxon>
        <taxon>Panagrolaimus</taxon>
    </lineage>
</organism>
<name>A0AC34G011_9BILA</name>
<sequence length="84" mass="9937">MRIHVSRRIRKLPSNAFSNPDKYLKPGDHIQRRLDGMVPFVNHEGVYIAMAKTVLSDKREAHARIDTFQKFVSSEEQEVRFNYY</sequence>
<evidence type="ECO:0000313" key="2">
    <source>
        <dbReference type="WBParaSite" id="ES5_v2.g22796.t1"/>
    </source>
</evidence>